<keyword evidence="1" id="KW-0472">Membrane</keyword>
<dbReference type="EMBL" id="DROD01000676">
    <property type="protein sequence ID" value="HHJ53644.1"/>
    <property type="molecule type" value="Genomic_DNA"/>
</dbReference>
<dbReference type="Proteomes" id="UP000886124">
    <property type="component" value="Unassembled WGS sequence"/>
</dbReference>
<comment type="caution">
    <text evidence="2">The sequence shown here is derived from an EMBL/GenBank/DDBJ whole genome shotgun (WGS) entry which is preliminary data.</text>
</comment>
<protein>
    <submittedName>
        <fullName evidence="2">Uncharacterized protein</fullName>
    </submittedName>
</protein>
<keyword evidence="1" id="KW-1133">Transmembrane helix</keyword>
<sequence length="131" mass="14630">MPRFTSKYAYYLIFVLTGFTAIGSQILFVREFFSLFSGNELFLGVYFAVWLFWTGAGSTLAGRHLPVTRSPRLPVAWLQILLAVIIPVTLLATRLSFHFWRPVVGEEIGFVQTLATLVVVLAPFCLISGAL</sequence>
<reference evidence="2" key="1">
    <citation type="journal article" date="2020" name="mSystems">
        <title>Genome- and Community-Level Interaction Insights into Carbon Utilization and Element Cycling Functions of Hydrothermarchaeota in Hydrothermal Sediment.</title>
        <authorList>
            <person name="Zhou Z."/>
            <person name="Liu Y."/>
            <person name="Xu W."/>
            <person name="Pan J."/>
            <person name="Luo Z.H."/>
            <person name="Li M."/>
        </authorList>
    </citation>
    <scope>NUCLEOTIDE SEQUENCE [LARGE SCALE GENOMIC DNA]</scope>
    <source>
        <strain evidence="2">HyVt-527</strain>
    </source>
</reference>
<organism evidence="2">
    <name type="scientific">Caldithrix abyssi</name>
    <dbReference type="NCBI Taxonomy" id="187145"/>
    <lineage>
        <taxon>Bacteria</taxon>
        <taxon>Pseudomonadati</taxon>
        <taxon>Calditrichota</taxon>
        <taxon>Calditrichia</taxon>
        <taxon>Calditrichales</taxon>
        <taxon>Calditrichaceae</taxon>
        <taxon>Caldithrix</taxon>
    </lineage>
</organism>
<feature type="transmembrane region" description="Helical" evidence="1">
    <location>
        <begin position="109"/>
        <end position="130"/>
    </location>
</feature>
<name>A0A7V5PQZ5_CALAY</name>
<feature type="transmembrane region" description="Helical" evidence="1">
    <location>
        <begin position="9"/>
        <end position="29"/>
    </location>
</feature>
<accession>A0A7V5PQZ5</accession>
<dbReference type="AlphaFoldDB" id="A0A7V5PQZ5"/>
<feature type="transmembrane region" description="Helical" evidence="1">
    <location>
        <begin position="73"/>
        <end position="97"/>
    </location>
</feature>
<evidence type="ECO:0000313" key="2">
    <source>
        <dbReference type="EMBL" id="HHJ53644.1"/>
    </source>
</evidence>
<evidence type="ECO:0000256" key="1">
    <source>
        <dbReference type="SAM" id="Phobius"/>
    </source>
</evidence>
<feature type="transmembrane region" description="Helical" evidence="1">
    <location>
        <begin position="41"/>
        <end position="61"/>
    </location>
</feature>
<feature type="non-terminal residue" evidence="2">
    <location>
        <position position="131"/>
    </location>
</feature>
<proteinExistence type="predicted"/>
<keyword evidence="1" id="KW-0812">Transmembrane</keyword>
<gene>
    <name evidence="2" type="ORF">ENJ89_10650</name>
</gene>